<proteinExistence type="predicted"/>
<dbReference type="Proteomes" id="UP000244338">
    <property type="component" value="Unassembled WGS sequence"/>
</dbReference>
<dbReference type="GO" id="GO:0009231">
    <property type="term" value="P:riboflavin biosynthetic process"/>
    <property type="evidence" value="ECO:0007669"/>
    <property type="project" value="UniProtKB-KW"/>
</dbReference>
<dbReference type="EMBL" id="PEBX01000049">
    <property type="protein sequence ID" value="PTQ56069.1"/>
    <property type="molecule type" value="Genomic_DNA"/>
</dbReference>
<evidence type="ECO:0000256" key="7">
    <source>
        <dbReference type="ARBA" id="ARBA00022679"/>
    </source>
</evidence>
<dbReference type="CDD" id="cd00402">
    <property type="entry name" value="Riboflavin_synthase_like"/>
    <property type="match status" value="1"/>
</dbReference>
<dbReference type="PIRSF" id="PIRSF000498">
    <property type="entry name" value="Riboflavin_syn_A"/>
    <property type="match status" value="1"/>
</dbReference>
<dbReference type="Gene3D" id="2.40.30.20">
    <property type="match status" value="2"/>
</dbReference>
<feature type="repeat" description="Lumazine-binding" evidence="10">
    <location>
        <begin position="101"/>
        <end position="197"/>
    </location>
</feature>
<dbReference type="PANTHER" id="PTHR21098">
    <property type="entry name" value="RIBOFLAVIN SYNTHASE ALPHA CHAIN"/>
    <property type="match status" value="1"/>
</dbReference>
<dbReference type="NCBIfam" id="TIGR00187">
    <property type="entry name" value="ribE"/>
    <property type="match status" value="1"/>
</dbReference>
<feature type="repeat" description="Lumazine-binding" evidence="10">
    <location>
        <begin position="1"/>
        <end position="100"/>
    </location>
</feature>
<dbReference type="SUPFAM" id="SSF63380">
    <property type="entry name" value="Riboflavin synthase domain-like"/>
    <property type="match status" value="2"/>
</dbReference>
<protein>
    <recommendedName>
        <fullName evidence="5 9">Riboflavin synthase</fullName>
        <ecNumber evidence="4 9">2.5.1.9</ecNumber>
    </recommendedName>
</protein>
<dbReference type="Pfam" id="PF00677">
    <property type="entry name" value="Lum_binding"/>
    <property type="match status" value="2"/>
</dbReference>
<comment type="pathway">
    <text evidence="3">Cofactor biosynthesis; riboflavin biosynthesis; riboflavin from 2-hydroxy-3-oxobutyl phosphate and 5-amino-6-(D-ribitylamino)uracil: step 2/2.</text>
</comment>
<evidence type="ECO:0000256" key="8">
    <source>
        <dbReference type="ARBA" id="ARBA00022737"/>
    </source>
</evidence>
<gene>
    <name evidence="12" type="ORF">BSOLF_0969</name>
</gene>
<sequence length="204" mass="22157">MFTGLIQTLGTVVNVVQQPGGGALLTICLPEVWPDLTLGESMAVNGVCLTVIDIDVRDGRRITFELMVETLKRTTFLMMSAGTVVNVERALSVGDRLGGHILSGHVDEVATVIDKNPVQGATLFTFRATKARLSEIIPQGSVAIDGISLTVVETGDDFFTVSILPYTLAHTNLAYREIGDGVHLETDMFGKMVRLYVEAYLTRR</sequence>
<dbReference type="InterPro" id="IPR026017">
    <property type="entry name" value="Lumazine-bd_dom"/>
</dbReference>
<name>A0A2R6Y059_9BACL</name>
<dbReference type="AlphaFoldDB" id="A0A2R6Y059"/>
<feature type="domain" description="Lumazine-binding" evidence="11">
    <location>
        <begin position="101"/>
        <end position="197"/>
    </location>
</feature>
<evidence type="ECO:0000256" key="1">
    <source>
        <dbReference type="ARBA" id="ARBA00000968"/>
    </source>
</evidence>
<evidence type="ECO:0000256" key="2">
    <source>
        <dbReference type="ARBA" id="ARBA00002803"/>
    </source>
</evidence>
<keyword evidence="6" id="KW-0686">Riboflavin biosynthesis</keyword>
<accession>A0A2R6Y059</accession>
<dbReference type="InterPro" id="IPR023366">
    <property type="entry name" value="ATP_synth_asu-like_sf"/>
</dbReference>
<organism evidence="12 13">
    <name type="scientific">Candidatus Carbonibacillus altaicus</name>
    <dbReference type="NCBI Taxonomy" id="2163959"/>
    <lineage>
        <taxon>Bacteria</taxon>
        <taxon>Bacillati</taxon>
        <taxon>Bacillota</taxon>
        <taxon>Bacilli</taxon>
        <taxon>Bacillales</taxon>
        <taxon>Candidatus Carbonibacillus</taxon>
    </lineage>
</organism>
<reference evidence="13" key="1">
    <citation type="journal article" date="2018" name="Sci. Rep.">
        <title>Lignite coal burning seam in the remote Altai Mountains harbors a hydrogen-driven thermophilic microbial community.</title>
        <authorList>
            <person name="Kadnikov V.V."/>
            <person name="Mardanov A.V."/>
            <person name="Ivasenko D.A."/>
            <person name="Antsiferov D.V."/>
            <person name="Beletsky A.V."/>
            <person name="Karnachuk O.V."/>
            <person name="Ravin N.V."/>
        </authorList>
    </citation>
    <scope>NUCLEOTIDE SEQUENCE [LARGE SCALE GENOMIC DNA]</scope>
</reference>
<evidence type="ECO:0000313" key="13">
    <source>
        <dbReference type="Proteomes" id="UP000244338"/>
    </source>
</evidence>
<comment type="function">
    <text evidence="2">Catalyzes the dismutation of two molecules of 6,7-dimethyl-8-ribityllumazine, resulting in the formation of riboflavin and 5-amino-6-(D-ribitylamino)uracil.</text>
</comment>
<dbReference type="PROSITE" id="PS51177">
    <property type="entry name" value="LUMAZINE_BIND"/>
    <property type="match status" value="2"/>
</dbReference>
<dbReference type="NCBIfam" id="NF006767">
    <property type="entry name" value="PRK09289.1"/>
    <property type="match status" value="1"/>
</dbReference>
<keyword evidence="7" id="KW-0808">Transferase</keyword>
<comment type="caution">
    <text evidence="12">The sequence shown here is derived from an EMBL/GenBank/DDBJ whole genome shotgun (WGS) entry which is preliminary data.</text>
</comment>
<dbReference type="InterPro" id="IPR017938">
    <property type="entry name" value="Riboflavin_synthase-like_b-brl"/>
</dbReference>
<evidence type="ECO:0000256" key="6">
    <source>
        <dbReference type="ARBA" id="ARBA00022619"/>
    </source>
</evidence>
<evidence type="ECO:0000256" key="5">
    <source>
        <dbReference type="ARBA" id="ARBA00013950"/>
    </source>
</evidence>
<dbReference type="GO" id="GO:0004746">
    <property type="term" value="F:riboflavin synthase activity"/>
    <property type="evidence" value="ECO:0007669"/>
    <property type="project" value="UniProtKB-UniRule"/>
</dbReference>
<dbReference type="EC" id="2.5.1.9" evidence="4 9"/>
<evidence type="ECO:0000256" key="9">
    <source>
        <dbReference type="NCBIfam" id="TIGR00187"/>
    </source>
</evidence>
<evidence type="ECO:0000259" key="11">
    <source>
        <dbReference type="PROSITE" id="PS51177"/>
    </source>
</evidence>
<keyword evidence="8" id="KW-0677">Repeat</keyword>
<dbReference type="PANTHER" id="PTHR21098:SF12">
    <property type="entry name" value="RIBOFLAVIN SYNTHASE"/>
    <property type="match status" value="1"/>
</dbReference>
<evidence type="ECO:0000256" key="10">
    <source>
        <dbReference type="PROSITE-ProRule" id="PRU00524"/>
    </source>
</evidence>
<evidence type="ECO:0000313" key="12">
    <source>
        <dbReference type="EMBL" id="PTQ56069.1"/>
    </source>
</evidence>
<comment type="catalytic activity">
    <reaction evidence="1">
        <text>2 6,7-dimethyl-8-(1-D-ribityl)lumazine + H(+) = 5-amino-6-(D-ribitylamino)uracil + riboflavin</text>
        <dbReference type="Rhea" id="RHEA:20772"/>
        <dbReference type="ChEBI" id="CHEBI:15378"/>
        <dbReference type="ChEBI" id="CHEBI:15934"/>
        <dbReference type="ChEBI" id="CHEBI:57986"/>
        <dbReference type="ChEBI" id="CHEBI:58201"/>
        <dbReference type="EC" id="2.5.1.9"/>
    </reaction>
</comment>
<evidence type="ECO:0000256" key="4">
    <source>
        <dbReference type="ARBA" id="ARBA00012827"/>
    </source>
</evidence>
<evidence type="ECO:0000256" key="3">
    <source>
        <dbReference type="ARBA" id="ARBA00004887"/>
    </source>
</evidence>
<dbReference type="InterPro" id="IPR001783">
    <property type="entry name" value="Lumazine-bd"/>
</dbReference>
<feature type="domain" description="Lumazine-binding" evidence="11">
    <location>
        <begin position="1"/>
        <end position="100"/>
    </location>
</feature>